<dbReference type="AlphaFoldDB" id="A0A2P6NU22"/>
<dbReference type="Proteomes" id="UP000241769">
    <property type="component" value="Unassembled WGS sequence"/>
</dbReference>
<evidence type="ECO:0000313" key="2">
    <source>
        <dbReference type="Proteomes" id="UP000241769"/>
    </source>
</evidence>
<name>A0A2P6NU22_9EUKA</name>
<protein>
    <submittedName>
        <fullName evidence="1">Uncharacterized protein</fullName>
    </submittedName>
</protein>
<keyword evidence="2" id="KW-1185">Reference proteome</keyword>
<proteinExistence type="predicted"/>
<sequence>MVSEAGAPNQSFEGAATSIEKTRCDDSSFLTLPYSTIGQSLEQEEPGSITLTHSNRRIIDAGSHRTNCPPPYSSAASWTGDLRRTANGIDVCVLKTGCIIRFTPHVYLAEW</sequence>
<gene>
    <name evidence="1" type="ORF">PROFUN_00662</name>
</gene>
<dbReference type="EMBL" id="MDYQ01000020">
    <property type="protein sequence ID" value="PRP87451.1"/>
    <property type="molecule type" value="Genomic_DNA"/>
</dbReference>
<evidence type="ECO:0000313" key="1">
    <source>
        <dbReference type="EMBL" id="PRP87451.1"/>
    </source>
</evidence>
<accession>A0A2P6NU22</accession>
<reference evidence="1 2" key="1">
    <citation type="journal article" date="2018" name="Genome Biol. Evol.">
        <title>Multiple Roots of Fruiting Body Formation in Amoebozoa.</title>
        <authorList>
            <person name="Hillmann F."/>
            <person name="Forbes G."/>
            <person name="Novohradska S."/>
            <person name="Ferling I."/>
            <person name="Riege K."/>
            <person name="Groth M."/>
            <person name="Westermann M."/>
            <person name="Marz M."/>
            <person name="Spaller T."/>
            <person name="Winckler T."/>
            <person name="Schaap P."/>
            <person name="Glockner G."/>
        </authorList>
    </citation>
    <scope>NUCLEOTIDE SEQUENCE [LARGE SCALE GENOMIC DNA]</scope>
    <source>
        <strain evidence="1 2">Jena</strain>
    </source>
</reference>
<organism evidence="1 2">
    <name type="scientific">Planoprotostelium fungivorum</name>
    <dbReference type="NCBI Taxonomy" id="1890364"/>
    <lineage>
        <taxon>Eukaryota</taxon>
        <taxon>Amoebozoa</taxon>
        <taxon>Evosea</taxon>
        <taxon>Variosea</taxon>
        <taxon>Cavosteliida</taxon>
        <taxon>Cavosteliaceae</taxon>
        <taxon>Planoprotostelium</taxon>
    </lineage>
</organism>
<comment type="caution">
    <text evidence="1">The sequence shown here is derived from an EMBL/GenBank/DDBJ whole genome shotgun (WGS) entry which is preliminary data.</text>
</comment>
<dbReference type="InParanoid" id="A0A2P6NU22"/>